<dbReference type="eggNOG" id="COG2233">
    <property type="taxonomic scope" value="Bacteria"/>
</dbReference>
<evidence type="ECO:0000256" key="4">
    <source>
        <dbReference type="ARBA" id="ARBA00022692"/>
    </source>
</evidence>
<evidence type="ECO:0000256" key="2">
    <source>
        <dbReference type="ARBA" id="ARBA00008821"/>
    </source>
</evidence>
<dbReference type="EMBL" id="ACJN02000002">
    <property type="protein sequence ID" value="EFI34735.1"/>
    <property type="molecule type" value="Genomic_DNA"/>
</dbReference>
<evidence type="ECO:0000256" key="6">
    <source>
        <dbReference type="ARBA" id="ARBA00023136"/>
    </source>
</evidence>
<keyword evidence="6 7" id="KW-0472">Membrane</keyword>
<dbReference type="PANTHER" id="PTHR42810">
    <property type="entry name" value="PURINE PERMEASE C1399.01C-RELATED"/>
    <property type="match status" value="1"/>
</dbReference>
<feature type="transmembrane region" description="Helical" evidence="7">
    <location>
        <begin position="258"/>
        <end position="282"/>
    </location>
</feature>
<dbReference type="AlphaFoldDB" id="D6SPQ9"/>
<dbReference type="PANTHER" id="PTHR42810:SF2">
    <property type="entry name" value="PURINE PERMEASE C1399.01C-RELATED"/>
    <property type="match status" value="1"/>
</dbReference>
<gene>
    <name evidence="8" type="ORF">Dthio_PD2108</name>
</gene>
<dbReference type="GO" id="GO:0042907">
    <property type="term" value="F:xanthine transmembrane transporter activity"/>
    <property type="evidence" value="ECO:0007669"/>
    <property type="project" value="TreeGrafter"/>
</dbReference>
<evidence type="ECO:0000313" key="9">
    <source>
        <dbReference type="Proteomes" id="UP000005496"/>
    </source>
</evidence>
<feature type="transmembrane region" description="Helical" evidence="7">
    <location>
        <begin position="428"/>
        <end position="447"/>
    </location>
</feature>
<comment type="caution">
    <text evidence="8">The sequence shown here is derived from an EMBL/GenBank/DDBJ whole genome shotgun (WGS) entry which is preliminary data.</text>
</comment>
<proteinExistence type="inferred from homology"/>
<keyword evidence="5 7" id="KW-1133">Transmembrane helix</keyword>
<evidence type="ECO:0000256" key="3">
    <source>
        <dbReference type="ARBA" id="ARBA00022448"/>
    </source>
</evidence>
<dbReference type="RefSeq" id="WP_008870053.1">
    <property type="nucleotide sequence ID" value="NZ_ACJN02000002.1"/>
</dbReference>
<reference evidence="8" key="1">
    <citation type="submission" date="2010-05" db="EMBL/GenBank/DDBJ databases">
        <title>The draft genome of Desulfonatronospira thiodismutans ASO3-1.</title>
        <authorList>
            <consortium name="US DOE Joint Genome Institute (JGI-PGF)"/>
            <person name="Lucas S."/>
            <person name="Copeland A."/>
            <person name="Lapidus A."/>
            <person name="Cheng J.-F."/>
            <person name="Bruce D."/>
            <person name="Goodwin L."/>
            <person name="Pitluck S."/>
            <person name="Chertkov O."/>
            <person name="Brettin T."/>
            <person name="Detter J.C."/>
            <person name="Han C."/>
            <person name="Land M.L."/>
            <person name="Hauser L."/>
            <person name="Kyrpides N."/>
            <person name="Mikhailova N."/>
            <person name="Muyzer G."/>
            <person name="Woyke T."/>
        </authorList>
    </citation>
    <scope>NUCLEOTIDE SEQUENCE [LARGE SCALE GENOMIC DNA]</scope>
    <source>
        <strain evidence="8">ASO3-1</strain>
    </source>
</reference>
<keyword evidence="3" id="KW-0813">Transport</keyword>
<sequence>MQNNKSSTFKDMKKRSRAPGHLLYAVDEHPPWWMSALLGLQLVLLIVGPITITPVVVARVAEIDPGQFSWIIFASLVASGIGTFVQVRRVGKIGAGYLLFIGSSGAFIACSLAAAEVGGMSLVATMAVLSAPLQILFGLFLGPLRRIITPLVGGVIIMLIVVSVLGIALDLMSGQQEDVPQSYYLLVSVGTLVFILLLAVFGNRVVRLWSLVLGIFAGTLMASFLGMTDFSGLAGESWAGLPSGSWPGFSLVPAPEFLSIYLAFALVTIVGGVETLGDSMAIQKISQRNFRKIDYERVQGAIYADGTANAIAGALGTIPNTTYSNAIPAVELTGVSARRVGYCAALILVLLAFSPKMAALIAAIPSPVIGAFLFVLLSMLFVTGIKLAASHGLNYESGIIIGVSFWTGYAFENQFFFPDMIPEAAEPFMANGMAMGGLAAILLSLLFHLRPAGQASFVVERNVRDFTRLQNFINEYASARKIAPYQLQKLHLTAEELFAYLCASEEFKAPRMQVNLRRENRKIYVEFIDSSSARDLDFALEALEEKDGEVDPAELGLLLLGKYAENIRHIKIGGINYISFELPDEE</sequence>
<evidence type="ECO:0000256" key="1">
    <source>
        <dbReference type="ARBA" id="ARBA00004141"/>
    </source>
</evidence>
<feature type="transmembrane region" description="Helical" evidence="7">
    <location>
        <begin position="208"/>
        <end position="227"/>
    </location>
</feature>
<comment type="subcellular location">
    <subcellularLocation>
        <location evidence="1">Membrane</location>
        <topology evidence="1">Multi-pass membrane protein</topology>
    </subcellularLocation>
</comment>
<dbReference type="InterPro" id="IPR006043">
    <property type="entry name" value="NCS2"/>
</dbReference>
<dbReference type="Pfam" id="PF00860">
    <property type="entry name" value="Xan_ur_permease"/>
    <property type="match status" value="1"/>
</dbReference>
<keyword evidence="9" id="KW-1185">Reference proteome</keyword>
<accession>D6SPQ9</accession>
<organism evidence="8 9">
    <name type="scientific">Desulfonatronospira thiodismutans ASO3-1</name>
    <dbReference type="NCBI Taxonomy" id="555779"/>
    <lineage>
        <taxon>Bacteria</taxon>
        <taxon>Pseudomonadati</taxon>
        <taxon>Thermodesulfobacteriota</taxon>
        <taxon>Desulfovibrionia</taxon>
        <taxon>Desulfovibrionales</taxon>
        <taxon>Desulfonatronovibrionaceae</taxon>
        <taxon>Desulfonatronospira</taxon>
    </lineage>
</organism>
<feature type="transmembrane region" description="Helical" evidence="7">
    <location>
        <begin position="181"/>
        <end position="201"/>
    </location>
</feature>
<dbReference type="GO" id="GO:0005886">
    <property type="term" value="C:plasma membrane"/>
    <property type="evidence" value="ECO:0007669"/>
    <property type="project" value="TreeGrafter"/>
</dbReference>
<feature type="transmembrane region" description="Helical" evidence="7">
    <location>
        <begin position="340"/>
        <end position="362"/>
    </location>
</feature>
<feature type="transmembrane region" description="Helical" evidence="7">
    <location>
        <begin position="68"/>
        <end position="85"/>
    </location>
</feature>
<dbReference type="NCBIfam" id="NF037981">
    <property type="entry name" value="NCS2_1"/>
    <property type="match status" value="1"/>
</dbReference>
<keyword evidence="4 7" id="KW-0812">Transmembrane</keyword>
<dbReference type="OrthoDB" id="9805749at2"/>
<feature type="transmembrane region" description="Helical" evidence="7">
    <location>
        <begin position="97"/>
        <end position="115"/>
    </location>
</feature>
<feature type="transmembrane region" description="Helical" evidence="7">
    <location>
        <begin position="399"/>
        <end position="416"/>
    </location>
</feature>
<name>D6SPQ9_9BACT</name>
<evidence type="ECO:0000256" key="5">
    <source>
        <dbReference type="ARBA" id="ARBA00022989"/>
    </source>
</evidence>
<evidence type="ECO:0000313" key="8">
    <source>
        <dbReference type="EMBL" id="EFI34735.1"/>
    </source>
</evidence>
<feature type="transmembrane region" description="Helical" evidence="7">
    <location>
        <begin position="148"/>
        <end position="169"/>
    </location>
</feature>
<feature type="transmembrane region" description="Helical" evidence="7">
    <location>
        <begin position="121"/>
        <end position="141"/>
    </location>
</feature>
<dbReference type="Proteomes" id="UP000005496">
    <property type="component" value="Unassembled WGS sequence"/>
</dbReference>
<protein>
    <submittedName>
        <fullName evidence="8">Xanthine/uracil/vitamin C permease</fullName>
    </submittedName>
</protein>
<feature type="transmembrane region" description="Helical" evidence="7">
    <location>
        <begin position="368"/>
        <end position="387"/>
    </location>
</feature>
<evidence type="ECO:0000256" key="7">
    <source>
        <dbReference type="SAM" id="Phobius"/>
    </source>
</evidence>
<comment type="similarity">
    <text evidence="2">Belongs to the nucleobase:cation symporter-2 (NCS2) (TC 2.A.40) family.</text>
</comment>